<dbReference type="EMBL" id="MKEK01000001">
    <property type="protein sequence ID" value="OEY70605.1"/>
    <property type="molecule type" value="Genomic_DNA"/>
</dbReference>
<reference evidence="6" key="1">
    <citation type="submission" date="2016-09" db="EMBL/GenBank/DDBJ databases">
        <authorList>
            <person name="Wan X."/>
            <person name="Hou S."/>
        </authorList>
    </citation>
    <scope>NUCLEOTIDE SEQUENCE [LARGE SCALE GENOMIC DNA]</scope>
    <source>
        <strain evidence="6">KH87</strain>
    </source>
</reference>
<dbReference type="PANTHER" id="PTHR42646:SF2">
    <property type="entry name" value="5'-3' EXONUCLEASE FAMILY PROTEIN"/>
    <property type="match status" value="1"/>
</dbReference>
<evidence type="ECO:0000313" key="6">
    <source>
        <dbReference type="Proteomes" id="UP000242258"/>
    </source>
</evidence>
<dbReference type="InterPro" id="IPR036279">
    <property type="entry name" value="5-3_exonuclease_C_sf"/>
</dbReference>
<dbReference type="Proteomes" id="UP000242258">
    <property type="component" value="Unassembled WGS sequence"/>
</dbReference>
<dbReference type="FunFam" id="1.10.150.20:FF:000003">
    <property type="entry name" value="DNA polymerase I"/>
    <property type="match status" value="1"/>
</dbReference>
<dbReference type="STRING" id="1628148.BI198_14285"/>
<dbReference type="InterPro" id="IPR002421">
    <property type="entry name" value="5-3_exonuclease"/>
</dbReference>
<keyword evidence="5" id="KW-0255">Endonuclease</keyword>
<dbReference type="CDD" id="cd09859">
    <property type="entry name" value="PIN_53EXO"/>
    <property type="match status" value="1"/>
</dbReference>
<dbReference type="Gene3D" id="3.40.50.1010">
    <property type="entry name" value="5'-nuclease"/>
    <property type="match status" value="1"/>
</dbReference>
<name>A0A1E7Q8T6_9GAMM</name>
<dbReference type="SUPFAM" id="SSF88723">
    <property type="entry name" value="PIN domain-like"/>
    <property type="match status" value="1"/>
</dbReference>
<dbReference type="InterPro" id="IPR038969">
    <property type="entry name" value="FEN"/>
</dbReference>
<gene>
    <name evidence="5" type="ORF">BI198_14285</name>
</gene>
<proteinExistence type="predicted"/>
<evidence type="ECO:0000256" key="3">
    <source>
        <dbReference type="ARBA" id="ARBA00023125"/>
    </source>
</evidence>
<dbReference type="SMART" id="SM00279">
    <property type="entry name" value="HhH2"/>
    <property type="match status" value="1"/>
</dbReference>
<keyword evidence="1" id="KW-0540">Nuclease</keyword>
<evidence type="ECO:0000256" key="2">
    <source>
        <dbReference type="ARBA" id="ARBA00022801"/>
    </source>
</evidence>
<dbReference type="GO" id="GO:0017108">
    <property type="term" value="F:5'-flap endonuclease activity"/>
    <property type="evidence" value="ECO:0007669"/>
    <property type="project" value="InterPro"/>
</dbReference>
<dbReference type="InterPro" id="IPR029060">
    <property type="entry name" value="PIN-like_dom_sf"/>
</dbReference>
<dbReference type="SUPFAM" id="SSF47807">
    <property type="entry name" value="5' to 3' exonuclease, C-terminal subdomain"/>
    <property type="match status" value="1"/>
</dbReference>
<dbReference type="PANTHER" id="PTHR42646">
    <property type="entry name" value="FLAP ENDONUCLEASE XNI"/>
    <property type="match status" value="1"/>
</dbReference>
<feature type="domain" description="5'-3' exonuclease" evidence="4">
    <location>
        <begin position="2"/>
        <end position="265"/>
    </location>
</feature>
<dbReference type="CDD" id="cd09898">
    <property type="entry name" value="H3TH_53EXO"/>
    <property type="match status" value="1"/>
</dbReference>
<dbReference type="Pfam" id="PF02739">
    <property type="entry name" value="5_3_exonuc_N"/>
    <property type="match status" value="1"/>
</dbReference>
<dbReference type="InterPro" id="IPR020045">
    <property type="entry name" value="DNA_polI_H3TH"/>
</dbReference>
<dbReference type="RefSeq" id="WP_070050159.1">
    <property type="nucleotide sequence ID" value="NZ_CBCSDO010000002.1"/>
</dbReference>
<sequence>MAHLLLIDAMNLIRRIYAVQERPYLPLANEVAATTKAQIITNTEQTLRQSLLKLQHELKPSHAALVFDGENSYWRRQLFADYKANRKPMPTMLADALPALQQVAKQLGFHSLQQQDYEADDIIASIATRMAQHQQQVTIVSTDKGFLPLMSEQIHVYDHFNRQFNSSDTVQEKFGVPPEQLVRYWSLVGDNTNNIPGVPGIGPKTALELLALADTLGQAIKHEQCHKKTSEKILQHKDDIQIFMQILSLKTDVELGVNLQELRLEPSTA</sequence>
<dbReference type="Gene3D" id="1.10.150.20">
    <property type="entry name" value="5' to 3' exonuclease, C-terminal subdomain"/>
    <property type="match status" value="1"/>
</dbReference>
<dbReference type="Pfam" id="PF01367">
    <property type="entry name" value="5_3_exonuc"/>
    <property type="match status" value="1"/>
</dbReference>
<keyword evidence="6" id="KW-1185">Reference proteome</keyword>
<evidence type="ECO:0000256" key="1">
    <source>
        <dbReference type="ARBA" id="ARBA00022722"/>
    </source>
</evidence>
<dbReference type="GO" id="GO:0008409">
    <property type="term" value="F:5'-3' exonuclease activity"/>
    <property type="evidence" value="ECO:0007669"/>
    <property type="project" value="InterPro"/>
</dbReference>
<protein>
    <submittedName>
        <fullName evidence="5">Flap endonuclease Xni</fullName>
    </submittedName>
</protein>
<dbReference type="OrthoDB" id="9806424at2"/>
<dbReference type="NCBIfam" id="NF007017">
    <property type="entry name" value="PRK09482.1"/>
    <property type="match status" value="1"/>
</dbReference>
<dbReference type="AlphaFoldDB" id="A0A1E7Q8T6"/>
<dbReference type="InterPro" id="IPR008918">
    <property type="entry name" value="HhH2"/>
</dbReference>
<evidence type="ECO:0000259" key="4">
    <source>
        <dbReference type="SMART" id="SM00475"/>
    </source>
</evidence>
<dbReference type="GO" id="GO:0033567">
    <property type="term" value="P:DNA replication, Okazaki fragment processing"/>
    <property type="evidence" value="ECO:0007669"/>
    <property type="project" value="InterPro"/>
</dbReference>
<keyword evidence="2" id="KW-0378">Hydrolase</keyword>
<dbReference type="SMART" id="SM00475">
    <property type="entry name" value="53EXOc"/>
    <property type="match status" value="1"/>
</dbReference>
<evidence type="ECO:0000313" key="5">
    <source>
        <dbReference type="EMBL" id="OEY70605.1"/>
    </source>
</evidence>
<organism evidence="5 6">
    <name type="scientific">Rheinheimera salexigens</name>
    <dbReference type="NCBI Taxonomy" id="1628148"/>
    <lineage>
        <taxon>Bacteria</taxon>
        <taxon>Pseudomonadati</taxon>
        <taxon>Pseudomonadota</taxon>
        <taxon>Gammaproteobacteria</taxon>
        <taxon>Chromatiales</taxon>
        <taxon>Chromatiaceae</taxon>
        <taxon>Rheinheimera</taxon>
    </lineage>
</organism>
<comment type="caution">
    <text evidence="5">The sequence shown here is derived from an EMBL/GenBank/DDBJ whole genome shotgun (WGS) entry which is preliminary data.</text>
</comment>
<dbReference type="GO" id="GO:0003677">
    <property type="term" value="F:DNA binding"/>
    <property type="evidence" value="ECO:0007669"/>
    <property type="project" value="UniProtKB-KW"/>
</dbReference>
<keyword evidence="3" id="KW-0238">DNA-binding</keyword>
<accession>A0A1E7Q8T6</accession>
<dbReference type="InterPro" id="IPR020046">
    <property type="entry name" value="5-3_exonucl_a-hlix_arch_N"/>
</dbReference>